<protein>
    <submittedName>
        <fullName evidence="2">Uncharacterized protein</fullName>
    </submittedName>
</protein>
<organism evidence="2 3">
    <name type="scientific">Boletus reticuloceps</name>
    <dbReference type="NCBI Taxonomy" id="495285"/>
    <lineage>
        <taxon>Eukaryota</taxon>
        <taxon>Fungi</taxon>
        <taxon>Dikarya</taxon>
        <taxon>Basidiomycota</taxon>
        <taxon>Agaricomycotina</taxon>
        <taxon>Agaricomycetes</taxon>
        <taxon>Agaricomycetidae</taxon>
        <taxon>Boletales</taxon>
        <taxon>Boletineae</taxon>
        <taxon>Boletaceae</taxon>
        <taxon>Boletoideae</taxon>
        <taxon>Boletus</taxon>
    </lineage>
</organism>
<evidence type="ECO:0000256" key="1">
    <source>
        <dbReference type="SAM" id="MobiDB-lite"/>
    </source>
</evidence>
<dbReference type="EMBL" id="JAGFBS010000018">
    <property type="protein sequence ID" value="KAG6374238.1"/>
    <property type="molecule type" value="Genomic_DNA"/>
</dbReference>
<feature type="region of interest" description="Disordered" evidence="1">
    <location>
        <begin position="1"/>
        <end position="21"/>
    </location>
</feature>
<proteinExistence type="predicted"/>
<dbReference type="AlphaFoldDB" id="A0A8I3A8R5"/>
<accession>A0A8I3A8R5</accession>
<keyword evidence="3" id="KW-1185">Reference proteome</keyword>
<name>A0A8I3A8R5_9AGAM</name>
<comment type="caution">
    <text evidence="2">The sequence shown here is derived from an EMBL/GenBank/DDBJ whole genome shotgun (WGS) entry which is preliminary data.</text>
</comment>
<feature type="compositionally biased region" description="Polar residues" evidence="1">
    <location>
        <begin position="1"/>
        <end position="10"/>
    </location>
</feature>
<dbReference type="OrthoDB" id="5061070at2759"/>
<evidence type="ECO:0000313" key="3">
    <source>
        <dbReference type="Proteomes" id="UP000683000"/>
    </source>
</evidence>
<dbReference type="Gene3D" id="1.20.120.1240">
    <property type="entry name" value="Dynamin, middle domain"/>
    <property type="match status" value="1"/>
</dbReference>
<gene>
    <name evidence="2" type="ORF">JVT61DRAFT_4247</name>
</gene>
<dbReference type="Proteomes" id="UP000683000">
    <property type="component" value="Unassembled WGS sequence"/>
</dbReference>
<reference evidence="2" key="1">
    <citation type="submission" date="2021-03" db="EMBL/GenBank/DDBJ databases">
        <title>Evolutionary innovations through gain and loss of genes in the ectomycorrhizal Boletales.</title>
        <authorList>
            <person name="Wu G."/>
            <person name="Miyauchi S."/>
            <person name="Morin E."/>
            <person name="Yang Z.-L."/>
            <person name="Xu J."/>
            <person name="Martin F.M."/>
        </authorList>
    </citation>
    <scope>NUCLEOTIDE SEQUENCE</scope>
    <source>
        <strain evidence="2">BR01</strain>
    </source>
</reference>
<evidence type="ECO:0000313" key="2">
    <source>
        <dbReference type="EMBL" id="KAG6374238.1"/>
    </source>
</evidence>
<sequence length="248" mass="28231">MNAIQGTQEKIQALSKAPSSEPIGEMLQTLRNFERDLEHRVEGTPEEDGLLQTILPCQEAFKIAIRRTASQFVPWGDTSTKGLPEPAFLSNEHENHAAMEFGAGQNKMYVDKVLKRAQHARTPELPDNYPFVVQRAYIKEITQKWSMPAMIFFEDVFAILKDDLAKPVDAHFAHMGNGNAKQAIQMIVNDHLDEAAIRTKDRIQWLLELEQNPTTLNTHYYADYRDKFLVHYKAALNDGVLLTKPQQG</sequence>